<feature type="chain" id="PRO_5031507306" evidence="2">
    <location>
        <begin position="20"/>
        <end position="586"/>
    </location>
</feature>
<dbReference type="Pfam" id="PF00496">
    <property type="entry name" value="SBP_bac_5"/>
    <property type="match status" value="1"/>
</dbReference>
<comment type="caution">
    <text evidence="4">The sequence shown here is derived from an EMBL/GenBank/DDBJ whole genome shotgun (WGS) entry which is preliminary data.</text>
</comment>
<dbReference type="PIRSF" id="PIRSF002741">
    <property type="entry name" value="MppA"/>
    <property type="match status" value="1"/>
</dbReference>
<dbReference type="PROSITE" id="PS51257">
    <property type="entry name" value="PROKAR_LIPOPROTEIN"/>
    <property type="match status" value="1"/>
</dbReference>
<reference evidence="4 5" key="1">
    <citation type="submission" date="2020-08" db="EMBL/GenBank/DDBJ databases">
        <title>Sequencing the genomes of 1000 actinobacteria strains.</title>
        <authorList>
            <person name="Klenk H.-P."/>
        </authorList>
    </citation>
    <scope>NUCLEOTIDE SEQUENCE [LARGE SCALE GENOMIC DNA]</scope>
    <source>
        <strain evidence="4 5">DSM 44936</strain>
    </source>
</reference>
<proteinExistence type="predicted"/>
<gene>
    <name evidence="4" type="ORF">BJ992_000604</name>
</gene>
<dbReference type="PANTHER" id="PTHR30290:SF82">
    <property type="entry name" value="ABC-TYPE DIPEPTIDE_OLIGOPEPTIDE TRANSPORT SYSTEM, PERIPLASMIC COMPONENT"/>
    <property type="match status" value="1"/>
</dbReference>
<sequence>MRNRARYLIPLLVAGVVAAGCTGGGSTPPAPQGSGSASAPGAAAANPNSLPRNETLYMSGTQWGPPANFNPIREWDSATGTKGLAYETLFHFDPNAGKLIPWLAESGDWVDDKTYQVKLRSGVTWSDGKPFTSADVKYTFELGKMETIPYHNIWDFLTTVEAVDPQTVKFSFSKANYQQWSFNLYSRSIVPEHIWKDRSEQDVLDGVNENPVATGAYKYMSHDQDRVIWVKRDDWWGKTALRMDPKPKYIVDIVNSSNEVAMGLLLQKGLDLSNNFLPGAANLVKGNFGVSTFYPEPPYMLSANTAWLVPNTTKKPMDDPEFRKALAYSVDTKKIIEGVYGNLVKVSSPTGLLPQWDQYVDQSVVGQSGFTFDTAKAKKLLADAGYRDRDGDGLVENKDGSKINLKLIVPSGWTDWMESIRVIAASAKDAGINVTPDFPDFNALVEVRNSGKFDLLINNERGLSSTPWTYYDYIFQLPIRKVQNTVNFGRYENKEAWDLVHELDQVKADDVEGMKAVISKLQKIHLDEMPIIPLWYNGLWSQVSSSVWKNWPSSAPNAPKTAPVAWRNWMELGGFETIAQLQPANP</sequence>
<dbReference type="InterPro" id="IPR030678">
    <property type="entry name" value="Peptide/Ni-bd"/>
</dbReference>
<protein>
    <submittedName>
        <fullName evidence="4">Peptide/nickel transport system substrate-binding protein</fullName>
    </submittedName>
</protein>
<evidence type="ECO:0000256" key="2">
    <source>
        <dbReference type="SAM" id="SignalP"/>
    </source>
</evidence>
<dbReference type="GO" id="GO:1904680">
    <property type="term" value="F:peptide transmembrane transporter activity"/>
    <property type="evidence" value="ECO:0007669"/>
    <property type="project" value="TreeGrafter"/>
</dbReference>
<organism evidence="4 5">
    <name type="scientific">Sphaerisporangium rubeum</name>
    <dbReference type="NCBI Taxonomy" id="321317"/>
    <lineage>
        <taxon>Bacteria</taxon>
        <taxon>Bacillati</taxon>
        <taxon>Actinomycetota</taxon>
        <taxon>Actinomycetes</taxon>
        <taxon>Streptosporangiales</taxon>
        <taxon>Streptosporangiaceae</taxon>
        <taxon>Sphaerisporangium</taxon>
    </lineage>
</organism>
<keyword evidence="5" id="KW-1185">Reference proteome</keyword>
<evidence type="ECO:0000313" key="4">
    <source>
        <dbReference type="EMBL" id="MBB6471173.1"/>
    </source>
</evidence>
<dbReference type="GO" id="GO:0015833">
    <property type="term" value="P:peptide transport"/>
    <property type="evidence" value="ECO:0007669"/>
    <property type="project" value="TreeGrafter"/>
</dbReference>
<dbReference type="SUPFAM" id="SSF53850">
    <property type="entry name" value="Periplasmic binding protein-like II"/>
    <property type="match status" value="1"/>
</dbReference>
<dbReference type="RefSeq" id="WP_184978424.1">
    <property type="nucleotide sequence ID" value="NZ_BAAALO010000028.1"/>
</dbReference>
<dbReference type="EMBL" id="JACHIU010000001">
    <property type="protein sequence ID" value="MBB6471173.1"/>
    <property type="molecule type" value="Genomic_DNA"/>
</dbReference>
<feature type="region of interest" description="Disordered" evidence="1">
    <location>
        <begin position="25"/>
        <end position="50"/>
    </location>
</feature>
<evidence type="ECO:0000256" key="1">
    <source>
        <dbReference type="SAM" id="MobiDB-lite"/>
    </source>
</evidence>
<keyword evidence="2" id="KW-0732">Signal</keyword>
<dbReference type="GO" id="GO:0043190">
    <property type="term" value="C:ATP-binding cassette (ABC) transporter complex"/>
    <property type="evidence" value="ECO:0007669"/>
    <property type="project" value="InterPro"/>
</dbReference>
<dbReference type="Gene3D" id="3.90.76.10">
    <property type="entry name" value="Dipeptide-binding Protein, Domain 1"/>
    <property type="match status" value="1"/>
</dbReference>
<feature type="compositionally biased region" description="Low complexity" evidence="1">
    <location>
        <begin position="32"/>
        <end position="49"/>
    </location>
</feature>
<dbReference type="InterPro" id="IPR000914">
    <property type="entry name" value="SBP_5_dom"/>
</dbReference>
<dbReference type="CDD" id="cd08509">
    <property type="entry name" value="PBP2_TmCBP_oligosaccharides_like"/>
    <property type="match status" value="1"/>
</dbReference>
<dbReference type="AlphaFoldDB" id="A0A7X0I9Y6"/>
<dbReference type="Gene3D" id="3.40.190.10">
    <property type="entry name" value="Periplasmic binding protein-like II"/>
    <property type="match status" value="1"/>
</dbReference>
<name>A0A7X0I9Y6_9ACTN</name>
<dbReference type="PANTHER" id="PTHR30290">
    <property type="entry name" value="PERIPLASMIC BINDING COMPONENT OF ABC TRANSPORTER"/>
    <property type="match status" value="1"/>
</dbReference>
<dbReference type="Proteomes" id="UP000555564">
    <property type="component" value="Unassembled WGS sequence"/>
</dbReference>
<dbReference type="Gene3D" id="3.10.105.10">
    <property type="entry name" value="Dipeptide-binding Protein, Domain 3"/>
    <property type="match status" value="1"/>
</dbReference>
<dbReference type="GO" id="GO:0042597">
    <property type="term" value="C:periplasmic space"/>
    <property type="evidence" value="ECO:0007669"/>
    <property type="project" value="UniProtKB-ARBA"/>
</dbReference>
<accession>A0A7X0I9Y6</accession>
<evidence type="ECO:0000313" key="5">
    <source>
        <dbReference type="Proteomes" id="UP000555564"/>
    </source>
</evidence>
<feature type="signal peptide" evidence="2">
    <location>
        <begin position="1"/>
        <end position="19"/>
    </location>
</feature>
<evidence type="ECO:0000259" key="3">
    <source>
        <dbReference type="Pfam" id="PF00496"/>
    </source>
</evidence>
<dbReference type="InterPro" id="IPR039424">
    <property type="entry name" value="SBP_5"/>
</dbReference>
<feature type="domain" description="Solute-binding protein family 5" evidence="3">
    <location>
        <begin position="98"/>
        <end position="475"/>
    </location>
</feature>